<evidence type="ECO:0000313" key="10">
    <source>
        <dbReference type="Proteomes" id="UP000254869"/>
    </source>
</evidence>
<evidence type="ECO:0000256" key="7">
    <source>
        <dbReference type="HAMAP-Rule" id="MF_01984"/>
    </source>
</evidence>
<dbReference type="EMBL" id="QQBC01000003">
    <property type="protein sequence ID" value="RDI66932.1"/>
    <property type="molecule type" value="Genomic_DNA"/>
</dbReference>
<keyword evidence="2 7" id="KW-0285">Flavoprotein</keyword>
<feature type="binding site" evidence="7">
    <location>
        <position position="122"/>
    </location>
    <ligand>
        <name>FMN</name>
        <dbReference type="ChEBI" id="CHEBI:58210"/>
    </ligand>
</feature>
<dbReference type="InterPro" id="IPR004507">
    <property type="entry name" value="UbiX-like"/>
</dbReference>
<dbReference type="InterPro" id="IPR036551">
    <property type="entry name" value="Flavin_trans-like"/>
</dbReference>
<name>A0A370I898_9NOCA</name>
<dbReference type="STRING" id="1210086.GCA_001613105_05988"/>
<protein>
    <recommendedName>
        <fullName evidence="7">Flavin prenyltransferase UbiX</fullName>
        <ecNumber evidence="7">2.5.1.129</ecNumber>
    </recommendedName>
</protein>
<keyword evidence="1 7" id="KW-0637">Prenyltransferase</keyword>
<dbReference type="HAMAP" id="MF_01984">
    <property type="entry name" value="ubiX_pad"/>
    <property type="match status" value="1"/>
</dbReference>
<evidence type="ECO:0000313" key="9">
    <source>
        <dbReference type="EMBL" id="RDI66932.1"/>
    </source>
</evidence>
<dbReference type="SUPFAM" id="SSF52507">
    <property type="entry name" value="Homo-oligomeric flavin-containing Cys decarboxylases, HFCD"/>
    <property type="match status" value="1"/>
</dbReference>
<dbReference type="InterPro" id="IPR003382">
    <property type="entry name" value="Flavoprotein"/>
</dbReference>
<feature type="binding site" evidence="7">
    <location>
        <position position="152"/>
    </location>
    <ligand>
        <name>dimethylallyl phosphate</name>
        <dbReference type="ChEBI" id="CHEBI:88052"/>
    </ligand>
</feature>
<dbReference type="EC" id="2.5.1.129" evidence="7"/>
<sequence length="209" mass="22835">MRLIVAMTGATGAALGVRLLEKLRTREQVETHLVISRWARSTIEWETGMSVREVAALADVSYSPDDQSAAPSSGSFRTDGMVIVPASMKTVAAVRHGYADGLVARAADVTLKEQRKLIIVPREAPLSAIHLENMLALARLGVMIIPPMPAFYRHPVTVDDVVDGFTDRLLAHFGLDTDTRYEWTGFKKARTQELSGADGAAITEAEDFR</sequence>
<feature type="binding site" evidence="7">
    <location>
        <begin position="87"/>
        <end position="90"/>
    </location>
    <ligand>
        <name>FMN</name>
        <dbReference type="ChEBI" id="CHEBI:58210"/>
    </ligand>
</feature>
<keyword evidence="10" id="KW-1185">Reference proteome</keyword>
<comment type="caution">
    <text evidence="7">Lacks conserved residue(s) required for the propagation of feature annotation.</text>
</comment>
<gene>
    <name evidence="7" type="primary">ubiX</name>
    <name evidence="9" type="ORF">DFR76_1033</name>
</gene>
<evidence type="ECO:0000259" key="8">
    <source>
        <dbReference type="Pfam" id="PF02441"/>
    </source>
</evidence>
<evidence type="ECO:0000256" key="5">
    <source>
        <dbReference type="ARBA" id="ARBA00050612"/>
    </source>
</evidence>
<feature type="domain" description="Flavoprotein" evidence="8">
    <location>
        <begin position="1"/>
        <end position="164"/>
    </location>
</feature>
<dbReference type="NCBIfam" id="NF004685">
    <property type="entry name" value="PRK06029.1"/>
    <property type="match status" value="1"/>
</dbReference>
<dbReference type="AlphaFoldDB" id="A0A370I898"/>
<dbReference type="GO" id="GO:0106141">
    <property type="term" value="F:flavin prenyltransferase activity"/>
    <property type="evidence" value="ECO:0007669"/>
    <property type="project" value="UniProtKB-EC"/>
</dbReference>
<reference evidence="9 10" key="1">
    <citation type="submission" date="2018-07" db="EMBL/GenBank/DDBJ databases">
        <title>Genomic Encyclopedia of Type Strains, Phase IV (KMG-IV): sequencing the most valuable type-strain genomes for metagenomic binning, comparative biology and taxonomic classification.</title>
        <authorList>
            <person name="Goeker M."/>
        </authorList>
    </citation>
    <scope>NUCLEOTIDE SEQUENCE [LARGE SCALE GENOMIC DNA]</scope>
    <source>
        <strain evidence="9 10">DSM 44290</strain>
    </source>
</reference>
<evidence type="ECO:0000256" key="6">
    <source>
        <dbReference type="ARBA" id="ARBA00060793"/>
    </source>
</evidence>
<organism evidence="9 10">
    <name type="scientific">Nocardia pseudobrasiliensis</name>
    <dbReference type="NCBI Taxonomy" id="45979"/>
    <lineage>
        <taxon>Bacteria</taxon>
        <taxon>Bacillati</taxon>
        <taxon>Actinomycetota</taxon>
        <taxon>Actinomycetes</taxon>
        <taxon>Mycobacteriales</taxon>
        <taxon>Nocardiaceae</taxon>
        <taxon>Nocardia</taxon>
    </lineage>
</organism>
<feature type="binding site" evidence="7">
    <location>
        <position position="36"/>
    </location>
    <ligand>
        <name>FMN</name>
        <dbReference type="ChEBI" id="CHEBI:58210"/>
    </ligand>
</feature>
<dbReference type="RefSeq" id="WP_068004911.1">
    <property type="nucleotide sequence ID" value="NZ_QQBC01000003.1"/>
</dbReference>
<evidence type="ECO:0000256" key="3">
    <source>
        <dbReference type="ARBA" id="ARBA00022643"/>
    </source>
</evidence>
<dbReference type="NCBIfam" id="TIGR00421">
    <property type="entry name" value="ubiX_pad"/>
    <property type="match status" value="1"/>
</dbReference>
<comment type="similarity">
    <text evidence="6 7">Belongs to the UbiX/PAD1 family.</text>
</comment>
<comment type="catalytic activity">
    <reaction evidence="5 7">
        <text>dimethylallyl phosphate + FMNH2 = prenylated FMNH2 + phosphate</text>
        <dbReference type="Rhea" id="RHEA:37743"/>
        <dbReference type="ChEBI" id="CHEBI:43474"/>
        <dbReference type="ChEBI" id="CHEBI:57618"/>
        <dbReference type="ChEBI" id="CHEBI:87467"/>
        <dbReference type="ChEBI" id="CHEBI:88052"/>
        <dbReference type="EC" id="2.5.1.129"/>
    </reaction>
</comment>
<comment type="function">
    <text evidence="7">Flavin prenyltransferase that catalyzes the synthesis of the prenylated FMN cofactor (prenyl-FMN) for 4-hydroxy-3-polyprenylbenzoic acid decarboxylase UbiD. The prenyltransferase is metal-independent and links a dimethylallyl moiety from dimethylallyl monophosphate (DMAP) to the flavin N5 and C6 atoms of FMN.</text>
</comment>
<accession>A0A370I898</accession>
<feature type="binding site" evidence="7">
    <location>
        <position position="168"/>
    </location>
    <ligand>
        <name>dimethylallyl phosphate</name>
        <dbReference type="ChEBI" id="CHEBI:88052"/>
    </ligand>
</feature>
<dbReference type="FunFam" id="3.40.50.1950:FF:000001">
    <property type="entry name" value="Flavin prenyltransferase UbiX"/>
    <property type="match status" value="1"/>
</dbReference>
<comment type="caution">
    <text evidence="9">The sequence shown here is derived from an EMBL/GenBank/DDBJ whole genome shotgun (WGS) entry which is preliminary data.</text>
</comment>
<evidence type="ECO:0000256" key="2">
    <source>
        <dbReference type="ARBA" id="ARBA00022630"/>
    </source>
</evidence>
<evidence type="ECO:0000256" key="4">
    <source>
        <dbReference type="ARBA" id="ARBA00022679"/>
    </source>
</evidence>
<dbReference type="Gene3D" id="3.40.50.1950">
    <property type="entry name" value="Flavin prenyltransferase-like"/>
    <property type="match status" value="1"/>
</dbReference>
<proteinExistence type="inferred from homology"/>
<feature type="binding site" evidence="7">
    <location>
        <begin position="9"/>
        <end position="11"/>
    </location>
    <ligand>
        <name>FMN</name>
        <dbReference type="ChEBI" id="CHEBI:58210"/>
    </ligand>
</feature>
<evidence type="ECO:0000256" key="1">
    <source>
        <dbReference type="ARBA" id="ARBA00022602"/>
    </source>
</evidence>
<dbReference type="Proteomes" id="UP000254869">
    <property type="component" value="Unassembled WGS sequence"/>
</dbReference>
<keyword evidence="4 7" id="KW-0808">Transferase</keyword>
<dbReference type="Pfam" id="PF02441">
    <property type="entry name" value="Flavoprotein"/>
    <property type="match status" value="1"/>
</dbReference>
<keyword evidence="3 7" id="KW-0288">FMN</keyword>